<dbReference type="Gene3D" id="3.90.180.10">
    <property type="entry name" value="Medium-chain alcohol dehydrogenases, catalytic domain"/>
    <property type="match status" value="1"/>
</dbReference>
<evidence type="ECO:0000259" key="3">
    <source>
        <dbReference type="SMART" id="SM00829"/>
    </source>
</evidence>
<dbReference type="Gene3D" id="3.40.50.720">
    <property type="entry name" value="NAD(P)-binding Rossmann-like Domain"/>
    <property type="match status" value="1"/>
</dbReference>
<dbReference type="Pfam" id="PF00107">
    <property type="entry name" value="ADH_zinc_N"/>
    <property type="match status" value="1"/>
</dbReference>
<dbReference type="InterPro" id="IPR020843">
    <property type="entry name" value="ER"/>
</dbReference>
<dbReference type="RefSeq" id="WP_105998383.1">
    <property type="nucleotide sequence ID" value="NZ_CM009578.1"/>
</dbReference>
<proteinExistence type="predicted"/>
<evidence type="ECO:0000256" key="1">
    <source>
        <dbReference type="ARBA" id="ARBA00022857"/>
    </source>
</evidence>
<dbReference type="InterPro" id="IPR013154">
    <property type="entry name" value="ADH-like_N"/>
</dbReference>
<protein>
    <submittedName>
        <fullName evidence="4">Quinone oxidoreductase</fullName>
    </submittedName>
</protein>
<dbReference type="OrthoDB" id="9805883at2"/>
<dbReference type="InterPro" id="IPR013149">
    <property type="entry name" value="ADH-like_C"/>
</dbReference>
<dbReference type="SUPFAM" id="SSF51735">
    <property type="entry name" value="NAD(P)-binding Rossmann-fold domains"/>
    <property type="match status" value="1"/>
</dbReference>
<accession>A0A2S8B732</accession>
<dbReference type="Pfam" id="PF08240">
    <property type="entry name" value="ADH_N"/>
    <property type="match status" value="1"/>
</dbReference>
<keyword evidence="2" id="KW-0560">Oxidoreductase</keyword>
<evidence type="ECO:0000313" key="4">
    <source>
        <dbReference type="EMBL" id="PQM28123.1"/>
    </source>
</evidence>
<sequence length="333" mass="34769">MKAIEAFIESQGAPEVIDWREIKLGDPGAGQVLVRQTAVGLNYIDTYHRDGTYPIELPGGLGVEAAGEVVAIGADVHGLQPGDRVATFGPQRGAYASARIVPAASLFKLPASIDDETAAAALLKACTVEALVERCAKVEAGWPVLVHAAAGGVGLILVQWLKAIGATVIGTVSTEAKEQAARDAGADHVVRYKADDVAAHVREITDGQGVPVTFDGIGMATWATSLKATARRGLIVSYGNAGGPVTGVNLGILAQHGSQFVSRPTLFDYYLHSGERAAGAARVFEMIESGAVKITIGQRYSLEDAARAHADLEAGRTTGSTLLIPEKPTQNRQ</sequence>
<dbReference type="SUPFAM" id="SSF50129">
    <property type="entry name" value="GroES-like"/>
    <property type="match status" value="1"/>
</dbReference>
<name>A0A2S8B732_9SPHN</name>
<dbReference type="CDD" id="cd05286">
    <property type="entry name" value="QOR2"/>
    <property type="match status" value="1"/>
</dbReference>
<dbReference type="FunFam" id="3.40.50.720:FF:000053">
    <property type="entry name" value="Quinone oxidoreductase 1"/>
    <property type="match status" value="1"/>
</dbReference>
<dbReference type="InterPro" id="IPR036291">
    <property type="entry name" value="NAD(P)-bd_dom_sf"/>
</dbReference>
<evidence type="ECO:0000256" key="2">
    <source>
        <dbReference type="ARBA" id="ARBA00023002"/>
    </source>
</evidence>
<organism evidence="4 5">
    <name type="scientific">Sphingopyxis lindanitolerans</name>
    <dbReference type="NCBI Taxonomy" id="2054227"/>
    <lineage>
        <taxon>Bacteria</taxon>
        <taxon>Pseudomonadati</taxon>
        <taxon>Pseudomonadota</taxon>
        <taxon>Alphaproteobacteria</taxon>
        <taxon>Sphingomonadales</taxon>
        <taxon>Sphingomonadaceae</taxon>
        <taxon>Sphingopyxis</taxon>
    </lineage>
</organism>
<evidence type="ECO:0000313" key="5">
    <source>
        <dbReference type="Proteomes" id="UP000238954"/>
    </source>
</evidence>
<dbReference type="AlphaFoldDB" id="A0A2S8B732"/>
<feature type="domain" description="Enoyl reductase (ER)" evidence="3">
    <location>
        <begin position="12"/>
        <end position="323"/>
    </location>
</feature>
<dbReference type="PANTHER" id="PTHR48106">
    <property type="entry name" value="QUINONE OXIDOREDUCTASE PIG3-RELATED"/>
    <property type="match status" value="1"/>
</dbReference>
<dbReference type="EMBL" id="PHFW01000002">
    <property type="protein sequence ID" value="PQM28123.1"/>
    <property type="molecule type" value="Genomic_DNA"/>
</dbReference>
<reference evidence="5" key="1">
    <citation type="submission" date="2017-11" db="EMBL/GenBank/DDBJ databases">
        <title>The complete genome sequence of Sphingopyxis pomeranensis sp. nov. strain WS5A3p.</title>
        <authorList>
            <person name="Kaminski M.A."/>
        </authorList>
    </citation>
    <scope>NUCLEOTIDE SEQUENCE [LARGE SCALE GENOMIC DNA]</scope>
    <source>
        <strain evidence="5">WS5A3p</strain>
    </source>
</reference>
<dbReference type="Proteomes" id="UP000238954">
    <property type="component" value="Chromosome"/>
</dbReference>
<dbReference type="PANTHER" id="PTHR48106:SF13">
    <property type="entry name" value="QUINONE OXIDOREDUCTASE-RELATED"/>
    <property type="match status" value="1"/>
</dbReference>
<gene>
    <name evidence="4" type="ORF">CVO77_06335</name>
</gene>
<keyword evidence="1" id="KW-0521">NADP</keyword>
<dbReference type="GO" id="GO:0035925">
    <property type="term" value="F:mRNA 3'-UTR AU-rich region binding"/>
    <property type="evidence" value="ECO:0007669"/>
    <property type="project" value="TreeGrafter"/>
</dbReference>
<dbReference type="GO" id="GO:0003960">
    <property type="term" value="F:quinone reductase (NADPH) activity"/>
    <property type="evidence" value="ECO:0007669"/>
    <property type="project" value="InterPro"/>
</dbReference>
<keyword evidence="5" id="KW-1185">Reference proteome</keyword>
<dbReference type="InterPro" id="IPR047618">
    <property type="entry name" value="QOR-like"/>
</dbReference>
<dbReference type="SMART" id="SM00829">
    <property type="entry name" value="PKS_ER"/>
    <property type="match status" value="1"/>
</dbReference>
<dbReference type="GO" id="GO:0070402">
    <property type="term" value="F:NADPH binding"/>
    <property type="evidence" value="ECO:0007669"/>
    <property type="project" value="TreeGrafter"/>
</dbReference>
<comment type="caution">
    <text evidence="4">The sequence shown here is derived from an EMBL/GenBank/DDBJ whole genome shotgun (WGS) entry which is preliminary data.</text>
</comment>
<dbReference type="GO" id="GO:0005829">
    <property type="term" value="C:cytosol"/>
    <property type="evidence" value="ECO:0007669"/>
    <property type="project" value="TreeGrafter"/>
</dbReference>
<dbReference type="InterPro" id="IPR011032">
    <property type="entry name" value="GroES-like_sf"/>
</dbReference>